<keyword evidence="1" id="KW-0732">Signal</keyword>
<proteinExistence type="predicted"/>
<dbReference type="AlphaFoldDB" id="A0A1G7BTC0"/>
<keyword evidence="3" id="KW-1185">Reference proteome</keyword>
<evidence type="ECO:0000313" key="3">
    <source>
        <dbReference type="Proteomes" id="UP000199321"/>
    </source>
</evidence>
<dbReference type="Proteomes" id="UP000199321">
    <property type="component" value="Unassembled WGS sequence"/>
</dbReference>
<dbReference type="STRING" id="227084.SAMN05421855_1018"/>
<evidence type="ECO:0000256" key="1">
    <source>
        <dbReference type="SAM" id="SignalP"/>
    </source>
</evidence>
<name>A0A1G7BTC0_9FLAO</name>
<protein>
    <submittedName>
        <fullName evidence="2">Uncharacterized protein</fullName>
    </submittedName>
</protein>
<feature type="chain" id="PRO_5011637663" evidence="1">
    <location>
        <begin position="23"/>
        <end position="208"/>
    </location>
</feature>
<evidence type="ECO:0000313" key="2">
    <source>
        <dbReference type="EMBL" id="SDE30381.1"/>
    </source>
</evidence>
<organism evidence="2 3">
    <name type="scientific">Ulvibacter litoralis</name>
    <dbReference type="NCBI Taxonomy" id="227084"/>
    <lineage>
        <taxon>Bacteria</taxon>
        <taxon>Pseudomonadati</taxon>
        <taxon>Bacteroidota</taxon>
        <taxon>Flavobacteriia</taxon>
        <taxon>Flavobacteriales</taxon>
        <taxon>Flavobacteriaceae</taxon>
        <taxon>Ulvibacter</taxon>
    </lineage>
</organism>
<accession>A0A1G7BTC0</accession>
<sequence>MKSKWYLSTLVVIFALLGLSQQQVTVPNQEIVVQFDNDEVSFTDAQNAVAIVKKQLQRIGVDKIQVRESLNGNLKITYYSEIDVTGIEKIFSKDDSIFLGYSSFGLSGAGSDFPSENDSNNYKLNVSEIQTSFDDGSDFNGYLLNHSQKIERPHNPLLYFSLASTIVSEANRVDKIRFIIQQKIAIAIDHSTHNIPEVRAGPVLNGIS</sequence>
<dbReference type="EMBL" id="FNBA01000001">
    <property type="protein sequence ID" value="SDE30381.1"/>
    <property type="molecule type" value="Genomic_DNA"/>
</dbReference>
<dbReference type="RefSeq" id="WP_093139207.1">
    <property type="nucleotide sequence ID" value="NZ_BMWO01000001.1"/>
</dbReference>
<dbReference type="OrthoDB" id="1144910at2"/>
<reference evidence="2 3" key="1">
    <citation type="submission" date="2016-10" db="EMBL/GenBank/DDBJ databases">
        <authorList>
            <person name="de Groot N.N."/>
        </authorList>
    </citation>
    <scope>NUCLEOTIDE SEQUENCE [LARGE SCALE GENOMIC DNA]</scope>
    <source>
        <strain evidence="2 3">DSM 16195</strain>
    </source>
</reference>
<gene>
    <name evidence="2" type="ORF">SAMN05421855_1018</name>
</gene>
<feature type="signal peptide" evidence="1">
    <location>
        <begin position="1"/>
        <end position="22"/>
    </location>
</feature>